<evidence type="ECO:0008006" key="4">
    <source>
        <dbReference type="Google" id="ProtNLM"/>
    </source>
</evidence>
<evidence type="ECO:0000313" key="2">
    <source>
        <dbReference type="EMBL" id="KMZ95015.1"/>
    </source>
</evidence>
<reference evidence="2 3" key="1">
    <citation type="submission" date="2011-08" db="EMBL/GenBank/DDBJ databases">
        <title>The Genome Sequence of Plasmodium vivax Mauritania I.</title>
        <authorList>
            <consortium name="The Broad Institute Genome Sequencing Platform"/>
            <consortium name="The Broad Institute Genome Sequencing Center for Infectious Disease"/>
            <person name="Neafsey D."/>
            <person name="Carlton J."/>
            <person name="Barnwell J."/>
            <person name="Collins W."/>
            <person name="Escalante A."/>
            <person name="Mullikin J."/>
            <person name="Saul A."/>
            <person name="Guigo R."/>
            <person name="Camara F."/>
            <person name="Young S.K."/>
            <person name="Zeng Q."/>
            <person name="Gargeya S."/>
            <person name="Fitzgerald M."/>
            <person name="Haas B."/>
            <person name="Abouelleil A."/>
            <person name="Alvarado L."/>
            <person name="Arachchi H.M."/>
            <person name="Berlin A."/>
            <person name="Brown A."/>
            <person name="Chapman S.B."/>
            <person name="Chen Z."/>
            <person name="Dunbar C."/>
            <person name="Freedman E."/>
            <person name="Gearin G."/>
            <person name="Gellesch M."/>
            <person name="Goldberg J."/>
            <person name="Griggs A."/>
            <person name="Gujja S."/>
            <person name="Heiman D."/>
            <person name="Howarth C."/>
            <person name="Larson L."/>
            <person name="Lui A."/>
            <person name="MacDonald P.J.P."/>
            <person name="Montmayeur A."/>
            <person name="Murphy C."/>
            <person name="Neiman D."/>
            <person name="Pearson M."/>
            <person name="Priest M."/>
            <person name="Roberts A."/>
            <person name="Saif S."/>
            <person name="Shea T."/>
            <person name="Shenoy N."/>
            <person name="Sisk P."/>
            <person name="Stolte C."/>
            <person name="Sykes S."/>
            <person name="Wortman J."/>
            <person name="Nusbaum C."/>
            <person name="Birren B."/>
        </authorList>
    </citation>
    <scope>NUCLEOTIDE SEQUENCE [LARGE SCALE GENOMIC DNA]</scope>
    <source>
        <strain evidence="2 3">Mauritania I</strain>
    </source>
</reference>
<dbReference type="Proteomes" id="UP000053776">
    <property type="component" value="Unassembled WGS sequence"/>
</dbReference>
<dbReference type="Pfam" id="PF05795">
    <property type="entry name" value="Plasmodium_Vir"/>
    <property type="match status" value="1"/>
</dbReference>
<feature type="region of interest" description="Disordered" evidence="1">
    <location>
        <begin position="230"/>
        <end position="255"/>
    </location>
</feature>
<evidence type="ECO:0000256" key="1">
    <source>
        <dbReference type="SAM" id="MobiDB-lite"/>
    </source>
</evidence>
<organism evidence="2 3">
    <name type="scientific">Plasmodium vivax Mauritania I</name>
    <dbReference type="NCBI Taxonomy" id="1035515"/>
    <lineage>
        <taxon>Eukaryota</taxon>
        <taxon>Sar</taxon>
        <taxon>Alveolata</taxon>
        <taxon>Apicomplexa</taxon>
        <taxon>Aconoidasida</taxon>
        <taxon>Haemosporida</taxon>
        <taxon>Plasmodiidae</taxon>
        <taxon>Plasmodium</taxon>
        <taxon>Plasmodium (Plasmodium)</taxon>
    </lineage>
</organism>
<gene>
    <name evidence="2" type="ORF">PVMG_05776</name>
</gene>
<accession>A0A0J9THC3</accession>
<evidence type="ECO:0000313" key="3">
    <source>
        <dbReference type="Proteomes" id="UP000053776"/>
    </source>
</evidence>
<sequence length="285" mass="33383">MENEKGMLPSEKIYEEYNISHVKLDNSTKCADLTIDLSQHQDIVKLCDRLIEHLNYFNTKNKNDPSVRDKCEFLPYWMYDRVIKELKIADDNNYIEITTKLTVAWFQFKQMLDNTRYICEQPRGPPFNLSVKEFEFRKEMYDYYYNYPKIKDWKFSNKNDCIETCKYLTSIKEIYGTFKSECSDSNNKCISDFKDFDGYDPIQLINQLGCNSKSKCGTVDVLEPEENKLQETPVAGASMPNEKIEDNTHGSTENSNSRTILNVALPASVFFVLFPMLYKVNKFVI</sequence>
<dbReference type="InterPro" id="IPR008780">
    <property type="entry name" value="Plasmodium_Vir"/>
</dbReference>
<dbReference type="OrthoDB" id="387611at2759"/>
<dbReference type="EMBL" id="KQ235007">
    <property type="protein sequence ID" value="KMZ95015.1"/>
    <property type="molecule type" value="Genomic_DNA"/>
</dbReference>
<dbReference type="AlphaFoldDB" id="A0A0J9THC3"/>
<protein>
    <recommendedName>
        <fullName evidence="4">PIR Superfamily Protein</fullName>
    </recommendedName>
</protein>
<proteinExistence type="predicted"/>
<name>A0A0J9THC3_PLAVI</name>